<keyword evidence="2" id="KW-1133">Transmembrane helix</keyword>
<reference evidence="3 4" key="1">
    <citation type="submission" date="2019-05" db="EMBL/GenBank/DDBJ databases">
        <title>Mikania micrantha, genome provides insights into the molecular mechanism of rapid growth.</title>
        <authorList>
            <person name="Liu B."/>
        </authorList>
    </citation>
    <scope>NUCLEOTIDE SEQUENCE [LARGE SCALE GENOMIC DNA]</scope>
    <source>
        <strain evidence="3">NLD-2019</strain>
        <tissue evidence="3">Leaf</tissue>
    </source>
</reference>
<keyword evidence="4" id="KW-1185">Reference proteome</keyword>
<accession>A0A5N6NIF8</accession>
<name>A0A5N6NIF8_9ASTR</name>
<gene>
    <name evidence="3" type="ORF">E3N88_20296</name>
</gene>
<dbReference type="OrthoDB" id="1926663at2759"/>
<keyword evidence="2" id="KW-0812">Transmembrane</keyword>
<dbReference type="AlphaFoldDB" id="A0A5N6NIF8"/>
<feature type="coiled-coil region" evidence="1">
    <location>
        <begin position="66"/>
        <end position="93"/>
    </location>
</feature>
<evidence type="ECO:0000256" key="2">
    <source>
        <dbReference type="SAM" id="Phobius"/>
    </source>
</evidence>
<evidence type="ECO:0000313" key="4">
    <source>
        <dbReference type="Proteomes" id="UP000326396"/>
    </source>
</evidence>
<dbReference type="EMBL" id="SZYD01000011">
    <property type="protein sequence ID" value="KAD4888223.1"/>
    <property type="molecule type" value="Genomic_DNA"/>
</dbReference>
<keyword evidence="1" id="KW-0175">Coiled coil</keyword>
<feature type="transmembrane region" description="Helical" evidence="2">
    <location>
        <begin position="180"/>
        <end position="197"/>
    </location>
</feature>
<protein>
    <submittedName>
        <fullName evidence="3">Uncharacterized protein</fullName>
    </submittedName>
</protein>
<evidence type="ECO:0000313" key="3">
    <source>
        <dbReference type="EMBL" id="KAD4888223.1"/>
    </source>
</evidence>
<evidence type="ECO:0000256" key="1">
    <source>
        <dbReference type="SAM" id="Coils"/>
    </source>
</evidence>
<proteinExistence type="predicted"/>
<keyword evidence="2" id="KW-0472">Membrane</keyword>
<organism evidence="3 4">
    <name type="scientific">Mikania micrantha</name>
    <name type="common">bitter vine</name>
    <dbReference type="NCBI Taxonomy" id="192012"/>
    <lineage>
        <taxon>Eukaryota</taxon>
        <taxon>Viridiplantae</taxon>
        <taxon>Streptophyta</taxon>
        <taxon>Embryophyta</taxon>
        <taxon>Tracheophyta</taxon>
        <taxon>Spermatophyta</taxon>
        <taxon>Magnoliopsida</taxon>
        <taxon>eudicotyledons</taxon>
        <taxon>Gunneridae</taxon>
        <taxon>Pentapetalae</taxon>
        <taxon>asterids</taxon>
        <taxon>campanulids</taxon>
        <taxon>Asterales</taxon>
        <taxon>Asteraceae</taxon>
        <taxon>Asteroideae</taxon>
        <taxon>Heliantheae alliance</taxon>
        <taxon>Eupatorieae</taxon>
        <taxon>Mikania</taxon>
    </lineage>
</organism>
<dbReference type="Proteomes" id="UP000326396">
    <property type="component" value="Linkage Group LG19"/>
</dbReference>
<sequence>MQAIKRPKLLSNIYIESSIHFTRHFSIILRSIMCYGSQRLPSFRDDGSTPSTVGALPPADINIAAVDNLRLRLAETEARLQRARAREAQLIKKLLEMKRFVSVMEILETYLKRRFLDQQQLAHLISRSSVLIFIYGMENSDIQGLYDVYFCVKLEFNFWGPGFMVFKEIRILVTARQETILILITIGVFYLFINHNIDVGLIVSKENARLLVVHCLSMMASSGSGVKRIGLVS</sequence>
<comment type="caution">
    <text evidence="3">The sequence shown here is derived from an EMBL/GenBank/DDBJ whole genome shotgun (WGS) entry which is preliminary data.</text>
</comment>